<accession>A0A915KI34</accession>
<evidence type="ECO:0000313" key="3">
    <source>
        <dbReference type="WBParaSite" id="nRc.2.0.1.t38489-RA"/>
    </source>
</evidence>
<dbReference type="WBParaSite" id="nRc.2.0.1.t38489-RA">
    <property type="protein sequence ID" value="nRc.2.0.1.t38489-RA"/>
    <property type="gene ID" value="nRc.2.0.1.g38489"/>
</dbReference>
<sequence length="94" mass="10338">MNEENLSSTSGQLSPKNFVDSDEVSSAEEIKNDVIELKSMSENSTLSTDSIDAETWKAKQTAMNSSTYCKAPYKDPGGRCELKTKPNVSTEPRE</sequence>
<evidence type="ECO:0000313" key="2">
    <source>
        <dbReference type="Proteomes" id="UP000887565"/>
    </source>
</evidence>
<organism evidence="2 3">
    <name type="scientific">Romanomermis culicivorax</name>
    <name type="common">Nematode worm</name>
    <dbReference type="NCBI Taxonomy" id="13658"/>
    <lineage>
        <taxon>Eukaryota</taxon>
        <taxon>Metazoa</taxon>
        <taxon>Ecdysozoa</taxon>
        <taxon>Nematoda</taxon>
        <taxon>Enoplea</taxon>
        <taxon>Dorylaimia</taxon>
        <taxon>Mermithida</taxon>
        <taxon>Mermithoidea</taxon>
        <taxon>Mermithidae</taxon>
        <taxon>Romanomermis</taxon>
    </lineage>
</organism>
<name>A0A915KI34_ROMCU</name>
<keyword evidence="2" id="KW-1185">Reference proteome</keyword>
<dbReference type="AlphaFoldDB" id="A0A915KI34"/>
<evidence type="ECO:0000256" key="1">
    <source>
        <dbReference type="SAM" id="MobiDB-lite"/>
    </source>
</evidence>
<feature type="compositionally biased region" description="Polar residues" evidence="1">
    <location>
        <begin position="1"/>
        <end position="15"/>
    </location>
</feature>
<dbReference type="Proteomes" id="UP000887565">
    <property type="component" value="Unplaced"/>
</dbReference>
<feature type="region of interest" description="Disordered" evidence="1">
    <location>
        <begin position="67"/>
        <end position="94"/>
    </location>
</feature>
<feature type="compositionally biased region" description="Basic and acidic residues" evidence="1">
    <location>
        <begin position="72"/>
        <end position="84"/>
    </location>
</feature>
<protein>
    <submittedName>
        <fullName evidence="3">Uncharacterized protein</fullName>
    </submittedName>
</protein>
<reference evidence="3" key="1">
    <citation type="submission" date="2022-11" db="UniProtKB">
        <authorList>
            <consortium name="WormBaseParasite"/>
        </authorList>
    </citation>
    <scope>IDENTIFICATION</scope>
</reference>
<feature type="region of interest" description="Disordered" evidence="1">
    <location>
        <begin position="1"/>
        <end position="27"/>
    </location>
</feature>
<proteinExistence type="predicted"/>